<dbReference type="GO" id="GO:0045259">
    <property type="term" value="C:proton-transporting ATP synthase complex"/>
    <property type="evidence" value="ECO:0007669"/>
    <property type="project" value="UniProtKB-KW"/>
</dbReference>
<dbReference type="AlphaFoldDB" id="A0A1F7TKC0"/>
<sequence>MAVQTRSIKRRLKSVRNTRKITKAMELVAASKMRKAVSSALGSRPYAKIAWETVRSVAQVADVSLHPLLKPREGKPAKALLVLITSDRGLAGGFNANAVKHALAEVRKTGASSVSAVCVGRRGAEAVKRAGYPVLASFVDITNKPSFADILPIGRMAVEEYLAGRCDTVLLAYTDFVSALTQRPAVLELLPLDDEARKAPGGKAAAEAEAFTPEASRPSDFTFEPSPQAVLDALLPRIVEAMTYQAVLESAASEHSARMLAMRSASDAASEMIDDLNFTFNQARQAGITQEIAEISSGKAALESSQ</sequence>
<evidence type="ECO:0000256" key="9">
    <source>
        <dbReference type="ARBA" id="ARBA00023310"/>
    </source>
</evidence>
<dbReference type="GO" id="GO:0046933">
    <property type="term" value="F:proton-transporting ATP synthase activity, rotational mechanism"/>
    <property type="evidence" value="ECO:0007669"/>
    <property type="project" value="UniProtKB-UniRule"/>
</dbReference>
<evidence type="ECO:0000256" key="3">
    <source>
        <dbReference type="ARBA" id="ARBA00007681"/>
    </source>
</evidence>
<dbReference type="SUPFAM" id="SSF52943">
    <property type="entry name" value="ATP synthase (F1-ATPase), gamma subunit"/>
    <property type="match status" value="1"/>
</dbReference>
<dbReference type="STRING" id="1802385.A2856_02105"/>
<dbReference type="Pfam" id="PF00231">
    <property type="entry name" value="ATP-synt"/>
    <property type="match status" value="1"/>
</dbReference>
<dbReference type="Proteomes" id="UP000177885">
    <property type="component" value="Unassembled WGS sequence"/>
</dbReference>
<protein>
    <recommendedName>
        <fullName evidence="10">ATP synthase gamma chain</fullName>
    </recommendedName>
    <alternativeName>
        <fullName evidence="10">ATP synthase F1 sector gamma subunit</fullName>
    </alternativeName>
    <alternativeName>
        <fullName evidence="10">F-ATPase gamma subunit</fullName>
    </alternativeName>
</protein>
<dbReference type="InterPro" id="IPR035968">
    <property type="entry name" value="ATP_synth_F1_ATPase_gsu"/>
</dbReference>
<dbReference type="NCBIfam" id="TIGR01146">
    <property type="entry name" value="ATPsyn_F1gamma"/>
    <property type="match status" value="1"/>
</dbReference>
<dbReference type="CDD" id="cd12151">
    <property type="entry name" value="F1-ATPase_gamma"/>
    <property type="match status" value="1"/>
</dbReference>
<dbReference type="Gene3D" id="3.40.1380.10">
    <property type="match status" value="1"/>
</dbReference>
<dbReference type="InterPro" id="IPR000131">
    <property type="entry name" value="ATP_synth_F1_gsu"/>
</dbReference>
<keyword evidence="7 10" id="KW-0472">Membrane</keyword>
<dbReference type="GO" id="GO:0005886">
    <property type="term" value="C:plasma membrane"/>
    <property type="evidence" value="ECO:0007669"/>
    <property type="project" value="UniProtKB-SubCell"/>
</dbReference>
<dbReference type="PANTHER" id="PTHR11693:SF22">
    <property type="entry name" value="ATP SYNTHASE SUBUNIT GAMMA, MITOCHONDRIAL"/>
    <property type="match status" value="1"/>
</dbReference>
<dbReference type="GO" id="GO:0042777">
    <property type="term" value="P:proton motive force-driven plasma membrane ATP synthesis"/>
    <property type="evidence" value="ECO:0007669"/>
    <property type="project" value="UniProtKB-UniRule"/>
</dbReference>
<evidence type="ECO:0000256" key="2">
    <source>
        <dbReference type="ARBA" id="ARBA00004170"/>
    </source>
</evidence>
<comment type="function">
    <text evidence="1 10">Produces ATP from ADP in the presence of a proton gradient across the membrane. The gamma chain is believed to be important in regulating ATPase activity and the flow of protons through the CF(0) complex.</text>
</comment>
<dbReference type="PANTHER" id="PTHR11693">
    <property type="entry name" value="ATP SYNTHASE GAMMA CHAIN"/>
    <property type="match status" value="1"/>
</dbReference>
<comment type="similarity">
    <text evidence="3 10">Belongs to the ATPase gamma chain family.</text>
</comment>
<organism evidence="11 12">
    <name type="scientific">Candidatus Uhrbacteria bacterium RIFCSPHIGHO2_01_FULL_63_20</name>
    <dbReference type="NCBI Taxonomy" id="1802385"/>
    <lineage>
        <taxon>Bacteria</taxon>
        <taxon>Candidatus Uhriibacteriota</taxon>
    </lineage>
</organism>
<dbReference type="HAMAP" id="MF_00815">
    <property type="entry name" value="ATP_synth_gamma_bact"/>
    <property type="match status" value="1"/>
</dbReference>
<evidence type="ECO:0000256" key="5">
    <source>
        <dbReference type="ARBA" id="ARBA00022781"/>
    </source>
</evidence>
<keyword evidence="9 10" id="KW-0066">ATP synthesis</keyword>
<name>A0A1F7TKC0_9BACT</name>
<proteinExistence type="inferred from homology"/>
<evidence type="ECO:0000256" key="1">
    <source>
        <dbReference type="ARBA" id="ARBA00003456"/>
    </source>
</evidence>
<evidence type="ECO:0000313" key="11">
    <source>
        <dbReference type="EMBL" id="OGL66463.1"/>
    </source>
</evidence>
<evidence type="ECO:0000256" key="6">
    <source>
        <dbReference type="ARBA" id="ARBA00023065"/>
    </source>
</evidence>
<gene>
    <name evidence="10" type="primary">atpG</name>
    <name evidence="11" type="ORF">A2856_02105</name>
</gene>
<keyword evidence="10" id="KW-1003">Cell membrane</keyword>
<evidence type="ECO:0000313" key="12">
    <source>
        <dbReference type="Proteomes" id="UP000177885"/>
    </source>
</evidence>
<evidence type="ECO:0000256" key="7">
    <source>
        <dbReference type="ARBA" id="ARBA00023136"/>
    </source>
</evidence>
<keyword evidence="8 10" id="KW-0139">CF(1)</keyword>
<evidence type="ECO:0000256" key="4">
    <source>
        <dbReference type="ARBA" id="ARBA00022448"/>
    </source>
</evidence>
<comment type="subcellular location">
    <subcellularLocation>
        <location evidence="10">Cell membrane</location>
        <topology evidence="10">Peripheral membrane protein</topology>
    </subcellularLocation>
    <subcellularLocation>
        <location evidence="2">Membrane</location>
        <topology evidence="2">Peripheral membrane protein</topology>
    </subcellularLocation>
</comment>
<keyword evidence="5 10" id="KW-0375">Hydrogen ion transport</keyword>
<comment type="subunit">
    <text evidence="10">F-type ATPases have 2 components, CF(1) - the catalytic core - and CF(0) - the membrane proton channel. CF(1) has five subunits: alpha(3), beta(3), gamma(1), delta(1), epsilon(1). CF(0) has three main subunits: a, b and c.</text>
</comment>
<keyword evidence="4 10" id="KW-0813">Transport</keyword>
<evidence type="ECO:0000256" key="10">
    <source>
        <dbReference type="HAMAP-Rule" id="MF_00815"/>
    </source>
</evidence>
<accession>A0A1F7TKC0</accession>
<dbReference type="Gene3D" id="1.10.287.80">
    <property type="entry name" value="ATP synthase, gamma subunit, helix hairpin domain"/>
    <property type="match status" value="2"/>
</dbReference>
<dbReference type="PRINTS" id="PR00126">
    <property type="entry name" value="ATPASEGAMMA"/>
</dbReference>
<dbReference type="GO" id="GO:0005524">
    <property type="term" value="F:ATP binding"/>
    <property type="evidence" value="ECO:0007669"/>
    <property type="project" value="UniProtKB-UniRule"/>
</dbReference>
<evidence type="ECO:0000256" key="8">
    <source>
        <dbReference type="ARBA" id="ARBA00023196"/>
    </source>
</evidence>
<comment type="caution">
    <text evidence="11">The sequence shown here is derived from an EMBL/GenBank/DDBJ whole genome shotgun (WGS) entry which is preliminary data.</text>
</comment>
<dbReference type="EMBL" id="MGDT01000007">
    <property type="protein sequence ID" value="OGL66463.1"/>
    <property type="molecule type" value="Genomic_DNA"/>
</dbReference>
<reference evidence="11 12" key="1">
    <citation type="journal article" date="2016" name="Nat. Commun.">
        <title>Thousands of microbial genomes shed light on interconnected biogeochemical processes in an aquifer system.</title>
        <authorList>
            <person name="Anantharaman K."/>
            <person name="Brown C.T."/>
            <person name="Hug L.A."/>
            <person name="Sharon I."/>
            <person name="Castelle C.J."/>
            <person name="Probst A.J."/>
            <person name="Thomas B.C."/>
            <person name="Singh A."/>
            <person name="Wilkins M.J."/>
            <person name="Karaoz U."/>
            <person name="Brodie E.L."/>
            <person name="Williams K.H."/>
            <person name="Hubbard S.S."/>
            <person name="Banfield J.F."/>
        </authorList>
    </citation>
    <scope>NUCLEOTIDE SEQUENCE [LARGE SCALE GENOMIC DNA]</scope>
</reference>
<keyword evidence="6 10" id="KW-0406">Ion transport</keyword>